<accession>A0ABW0DDD0</accession>
<comment type="caution">
    <text evidence="2">The sequence shown here is derived from an EMBL/GenBank/DDBJ whole genome shotgun (WGS) entry which is preliminary data.</text>
</comment>
<dbReference type="EMBL" id="JBHSKL010000026">
    <property type="protein sequence ID" value="MFC5226905.1"/>
    <property type="molecule type" value="Genomic_DNA"/>
</dbReference>
<dbReference type="Gene3D" id="3.90.1720.10">
    <property type="entry name" value="endopeptidase domain like (from Nostoc punctiforme)"/>
    <property type="match status" value="1"/>
</dbReference>
<dbReference type="SUPFAM" id="SSF47090">
    <property type="entry name" value="PGBD-like"/>
    <property type="match status" value="2"/>
</dbReference>
<keyword evidence="3" id="KW-1185">Reference proteome</keyword>
<name>A0ABW0DDD0_STRFI</name>
<dbReference type="InterPro" id="IPR038765">
    <property type="entry name" value="Papain-like_cys_pep_sf"/>
</dbReference>
<dbReference type="InterPro" id="IPR047763">
    <property type="entry name" value="PG_bind_dom_phiBT1-type"/>
</dbReference>
<dbReference type="RefSeq" id="WP_344642184.1">
    <property type="nucleotide sequence ID" value="NZ_BAAASS010000001.1"/>
</dbReference>
<feature type="compositionally biased region" description="Pro residues" evidence="1">
    <location>
        <begin position="355"/>
        <end position="370"/>
    </location>
</feature>
<proteinExistence type="predicted"/>
<feature type="region of interest" description="Disordered" evidence="1">
    <location>
        <begin position="349"/>
        <end position="386"/>
    </location>
</feature>
<dbReference type="InterPro" id="IPR036366">
    <property type="entry name" value="PGBDSf"/>
</dbReference>
<dbReference type="InterPro" id="IPR036365">
    <property type="entry name" value="PGBD-like_sf"/>
</dbReference>
<reference evidence="3" key="1">
    <citation type="journal article" date="2019" name="Int. J. Syst. Evol. Microbiol.">
        <title>The Global Catalogue of Microorganisms (GCM) 10K type strain sequencing project: providing services to taxonomists for standard genome sequencing and annotation.</title>
        <authorList>
            <consortium name="The Broad Institute Genomics Platform"/>
            <consortium name="The Broad Institute Genome Sequencing Center for Infectious Disease"/>
            <person name="Wu L."/>
            <person name="Ma J."/>
        </authorList>
    </citation>
    <scope>NUCLEOTIDE SEQUENCE [LARGE SCALE GENOMIC DNA]</scope>
    <source>
        <strain evidence="3">CCM 8479</strain>
    </source>
</reference>
<evidence type="ECO:0000313" key="2">
    <source>
        <dbReference type="EMBL" id="MFC5226905.1"/>
    </source>
</evidence>
<dbReference type="Proteomes" id="UP001596156">
    <property type="component" value="Unassembled WGS sequence"/>
</dbReference>
<gene>
    <name evidence="2" type="ORF">ACFPN6_20355</name>
</gene>
<dbReference type="Gene3D" id="1.10.101.10">
    <property type="entry name" value="PGBD-like superfamily/PGBD"/>
    <property type="match status" value="2"/>
</dbReference>
<feature type="region of interest" description="Disordered" evidence="1">
    <location>
        <begin position="81"/>
        <end position="109"/>
    </location>
</feature>
<dbReference type="SUPFAM" id="SSF54001">
    <property type="entry name" value="Cysteine proteinases"/>
    <property type="match status" value="1"/>
</dbReference>
<protein>
    <submittedName>
        <fullName evidence="2">Peptidoglycan-binding protein</fullName>
    </submittedName>
</protein>
<evidence type="ECO:0000256" key="1">
    <source>
        <dbReference type="SAM" id="MobiDB-lite"/>
    </source>
</evidence>
<dbReference type="NCBIfam" id="NF038080">
    <property type="entry name" value="PG_bind_siph"/>
    <property type="match status" value="2"/>
</dbReference>
<evidence type="ECO:0000313" key="3">
    <source>
        <dbReference type="Proteomes" id="UP001596156"/>
    </source>
</evidence>
<organism evidence="2 3">
    <name type="scientific">Streptomyces fimbriatus</name>
    <dbReference type="NCBI Taxonomy" id="68197"/>
    <lineage>
        <taxon>Bacteria</taxon>
        <taxon>Bacillati</taxon>
        <taxon>Actinomycetota</taxon>
        <taxon>Actinomycetes</taxon>
        <taxon>Kitasatosporales</taxon>
        <taxon>Streptomycetaceae</taxon>
        <taxon>Streptomyces</taxon>
    </lineage>
</organism>
<sequence>MRSPVFEEFDPADDCDCPGCVHWRRVLPHSPAGRSPGHPAANRTLAVAAAAATAVGAHAAPALAAPHASGPAAVPALPYVSAGDGPGTPQGPRAPLYGPGGQAALPGSPAQAPAITRAAIVERARKWVAEKVPYSMTSYWSDGYRQDCSGYVSMAWNLPGNEWTGSLVKYAEKITEDELQPGDILLFHNPADPFGESHVVLFGGWADAGRTSYVAYEQTRPHTRRATTPYAYWNNSAGYVPYRYKGVTEGTADTGPQSAGPPAAQGRTPFPGAAYFGPGAHNRYVTELGRMLAGRGGARFYTVGPGPRWTDADRRATRAFQRAQGWRGAAADGLPGPLTWDLLVTGRGRDIPAGAPAPPAPASPVPPASPAPLSGPSSHGVPGYPGRALLRPGADNAHVARLGRRLVEKGFGRHFTGEPGPRWSEAHRRSVEAFQRAQGWRGGAVDGHPGPETWRRLFS</sequence>